<dbReference type="SMART" id="SM00028">
    <property type="entry name" value="TPR"/>
    <property type="match status" value="12"/>
</dbReference>
<evidence type="ECO:0000256" key="4">
    <source>
        <dbReference type="PROSITE-ProRule" id="PRU00339"/>
    </source>
</evidence>
<dbReference type="InterPro" id="IPR013105">
    <property type="entry name" value="TPR_2"/>
</dbReference>
<keyword evidence="3 4" id="KW-0802">TPR repeat</keyword>
<feature type="repeat" description="TPR" evidence="4">
    <location>
        <begin position="256"/>
        <end position="289"/>
    </location>
</feature>
<organism evidence="9 10">
    <name type="scientific">Ciona savignyi</name>
    <name type="common">Pacific transparent sea squirt</name>
    <dbReference type="NCBI Taxonomy" id="51511"/>
    <lineage>
        <taxon>Eukaryota</taxon>
        <taxon>Metazoa</taxon>
        <taxon>Chordata</taxon>
        <taxon>Tunicata</taxon>
        <taxon>Ascidiacea</taxon>
        <taxon>Phlebobranchia</taxon>
        <taxon>Cionidae</taxon>
        <taxon>Ciona</taxon>
    </lineage>
</organism>
<dbReference type="GO" id="GO:0061512">
    <property type="term" value="P:protein localization to cilium"/>
    <property type="evidence" value="ECO:0007669"/>
    <property type="project" value="TreeGrafter"/>
</dbReference>
<evidence type="ECO:0000313" key="9">
    <source>
        <dbReference type="Ensembl" id="ENSCSAVP00000000700.1"/>
    </source>
</evidence>
<evidence type="ECO:0000259" key="6">
    <source>
        <dbReference type="Pfam" id="PF25063"/>
    </source>
</evidence>
<dbReference type="PANTHER" id="PTHR14699">
    <property type="entry name" value="STI2 PROTEIN-RELATED"/>
    <property type="match status" value="1"/>
</dbReference>
<dbReference type="SUPFAM" id="SSF48452">
    <property type="entry name" value="TPR-like"/>
    <property type="match status" value="4"/>
</dbReference>
<accession>H2Y5V2</accession>
<dbReference type="InterPro" id="IPR040364">
    <property type="entry name" value="TTC21A/TTC21B"/>
</dbReference>
<dbReference type="Pfam" id="PF25058">
    <property type="entry name" value="ARM_TT21"/>
    <property type="match status" value="1"/>
</dbReference>
<keyword evidence="10" id="KW-1185">Reference proteome</keyword>
<evidence type="ECO:0000259" key="8">
    <source>
        <dbReference type="Pfam" id="PF25068"/>
    </source>
</evidence>
<dbReference type="Pfam" id="PF25060">
    <property type="entry name" value="ARM_TT21_2nd"/>
    <property type="match status" value="1"/>
</dbReference>
<dbReference type="InterPro" id="IPR056836">
    <property type="entry name" value="ARM_TT21_4th"/>
</dbReference>
<dbReference type="Pfam" id="PF25064">
    <property type="entry name" value="ARM_TT21_5th"/>
    <property type="match status" value="1"/>
</dbReference>
<dbReference type="InterPro" id="IPR019734">
    <property type="entry name" value="TPR_rpt"/>
</dbReference>
<dbReference type="Gene3D" id="1.25.40.10">
    <property type="entry name" value="Tetratricopeptide repeat domain"/>
    <property type="match status" value="4"/>
</dbReference>
<evidence type="ECO:0000256" key="3">
    <source>
        <dbReference type="ARBA" id="ARBA00022803"/>
    </source>
</evidence>
<feature type="repeat" description="TPR" evidence="4">
    <location>
        <begin position="754"/>
        <end position="787"/>
    </location>
</feature>
<evidence type="ECO:0000256" key="1">
    <source>
        <dbReference type="ARBA" id="ARBA00010935"/>
    </source>
</evidence>
<sequence length="889" mass="100700">GQVVVQQLARAKQLLSNITNLVPGLLTARYLSARVLFLSGDALGAISMLQHCLKQDSTYGEAHLLLAQVYQHNGNHSEASQCLEAALSYDFELREHPLYHLIKAISLKESGQTKESIQTLKMALALPGVKRPSSSLNKQGVRKEIATSDRMSIFLELVEAHTANNEQHEAAKVMQDAMIAFQGTPEEMRVKIANAELAVTRGDIEQALSSLNSITPDQPFYAQAKEKMAHIYLHHRKDKKLFTSCYRELVKLDPSPHACLLLGDAYMSIQEPEKAIEVYEKALKKNPSDTILASKIGQALIKTHDFKKVNISFLLAFNNTTIRKLLYYSYSHTICIQAITYYETALKNGKRNSMRYELAELLIQLENYDKAERVLLQASRDEEGELETAMNETRRLMLLATLYEKSGRHSDELDALTQARDTQARVLKRVQMERKAAAPPQAALAASICAKMAQHCQLHENDTQQAIKYYKEALVYDRDDTKLMLDLARLYLSAGDLDSCQQNCMAVLRQSNNNNNDQASMMMADVMFNKKQYNDAIYHYEQLLSARPNNYEALARLIVLLRRGGRLRDTPKYLELAKVRVGESKVELDAGYQYCNGLYQWYCGKANAAVEMFNLARCDSDWSEKSLENMIRICLNPDKSTVGGEAFENVQGSGKDDTNSLSTAERLIKEFKTSDPFKVQMLDGLVLVATKHKPHAERALAIFLEIAQKKNNYVPAILGMAVSYVIMKQTPKARNQLKRIVKMQWTAEEADEFEHAWLLLADLYIQASKYDMALELLKKCLEHNQSCCKAYEYSGFICEKQLAYKDAASHYEKAWEFSNHSSAVIGLFLIIFQCVCCKTALRYKLAFNYLKAKRNSDAIDIAHQVLATNPNYPRLKKDILDKARASIRI</sequence>
<dbReference type="InterPro" id="IPR056832">
    <property type="entry name" value="ARM_TT21_2nd"/>
</dbReference>
<feature type="domain" description="Tetratricopeptide repeat protein 21A/21B second ARM" evidence="5">
    <location>
        <begin position="6"/>
        <end position="74"/>
    </location>
</feature>
<dbReference type="PANTHER" id="PTHR14699:SF0">
    <property type="entry name" value="TETRATRICOPEPTIDE REPEAT PROTEIN 21 HOMOLOG"/>
    <property type="match status" value="1"/>
</dbReference>
<reference evidence="10" key="1">
    <citation type="submission" date="2003-08" db="EMBL/GenBank/DDBJ databases">
        <authorList>
            <person name="Birren B."/>
            <person name="Nusbaum C."/>
            <person name="Abebe A."/>
            <person name="Abouelleil A."/>
            <person name="Adekoya E."/>
            <person name="Ait-zahra M."/>
            <person name="Allen N."/>
            <person name="Allen T."/>
            <person name="An P."/>
            <person name="Anderson M."/>
            <person name="Anderson S."/>
            <person name="Arachchi H."/>
            <person name="Armbruster J."/>
            <person name="Bachantsang P."/>
            <person name="Baldwin J."/>
            <person name="Barry A."/>
            <person name="Bayul T."/>
            <person name="Blitshsteyn B."/>
            <person name="Bloom T."/>
            <person name="Blye J."/>
            <person name="Boguslavskiy L."/>
            <person name="Borowsky M."/>
            <person name="Boukhgalter B."/>
            <person name="Brunache A."/>
            <person name="Butler J."/>
            <person name="Calixte N."/>
            <person name="Calvo S."/>
            <person name="Camarata J."/>
            <person name="Campo K."/>
            <person name="Chang J."/>
            <person name="Cheshatsang Y."/>
            <person name="Citroen M."/>
            <person name="Collymore A."/>
            <person name="Considine T."/>
            <person name="Cook A."/>
            <person name="Cooke P."/>
            <person name="Corum B."/>
            <person name="Cuomo C."/>
            <person name="David R."/>
            <person name="Dawoe T."/>
            <person name="Degray S."/>
            <person name="Dodge S."/>
            <person name="Dooley K."/>
            <person name="Dorje P."/>
            <person name="Dorjee K."/>
            <person name="Dorris L."/>
            <person name="Duffey N."/>
            <person name="Dupes A."/>
            <person name="Elkins T."/>
            <person name="Engels R."/>
            <person name="Erickson J."/>
            <person name="Farina A."/>
            <person name="Faro S."/>
            <person name="Ferreira P."/>
            <person name="Fischer H."/>
            <person name="Fitzgerald M."/>
            <person name="Foley K."/>
            <person name="Gage D."/>
            <person name="Galagan J."/>
            <person name="Gearin G."/>
            <person name="Gnerre S."/>
            <person name="Gnirke A."/>
            <person name="Goyette A."/>
            <person name="Graham J."/>
            <person name="Grandbois E."/>
            <person name="Gyaltsen K."/>
            <person name="Hafez N."/>
            <person name="Hagopian D."/>
            <person name="Hagos B."/>
            <person name="Hall J."/>
            <person name="Hatcher B."/>
            <person name="Heller A."/>
            <person name="Higgins H."/>
            <person name="Honan T."/>
            <person name="Horn A."/>
            <person name="Houde N."/>
            <person name="Hughes L."/>
            <person name="Hulme W."/>
            <person name="Husby E."/>
            <person name="Iliev I."/>
            <person name="Jaffe D."/>
            <person name="Jones C."/>
            <person name="Kamal M."/>
            <person name="Kamat A."/>
            <person name="Kamvysselis M."/>
            <person name="Karlsson E."/>
            <person name="Kells C."/>
            <person name="Kieu A."/>
            <person name="Kisner P."/>
            <person name="Kodira C."/>
            <person name="Kulbokas E."/>
            <person name="Labutti K."/>
            <person name="Lama D."/>
            <person name="Landers T."/>
            <person name="Leger J."/>
            <person name="Levine S."/>
            <person name="Lewis D."/>
            <person name="Lewis T."/>
            <person name="Lindblad-toh K."/>
            <person name="Liu X."/>
            <person name="Lokyitsang T."/>
            <person name="Lokyitsang Y."/>
            <person name="Lucien O."/>
            <person name="Lui A."/>
            <person name="Ma L.J."/>
            <person name="Mabbitt R."/>
            <person name="Macdonald J."/>
            <person name="Maclean C."/>
            <person name="Major J."/>
            <person name="Manning J."/>
            <person name="Marabella R."/>
            <person name="Maru K."/>
            <person name="Matthews C."/>
            <person name="Mauceli E."/>
            <person name="Mccarthy M."/>
            <person name="Mcdonough S."/>
            <person name="Mcghee T."/>
            <person name="Meldrim J."/>
            <person name="Meneus L."/>
            <person name="Mesirov J."/>
            <person name="Mihalev A."/>
            <person name="Mihova T."/>
            <person name="Mikkelsen T."/>
            <person name="Mlenga V."/>
            <person name="Moru K."/>
            <person name="Mozes J."/>
            <person name="Mulrain L."/>
            <person name="Munson G."/>
            <person name="Naylor J."/>
            <person name="Newes C."/>
            <person name="Nguyen C."/>
            <person name="Nguyen N."/>
            <person name="Nguyen T."/>
            <person name="Nicol R."/>
            <person name="Nielsen C."/>
            <person name="Nizzari M."/>
            <person name="Norbu C."/>
            <person name="Norbu N."/>
            <person name="O'donnell P."/>
            <person name="Okoawo O."/>
            <person name="O'leary S."/>
            <person name="Omotosho B."/>
            <person name="O'neill K."/>
            <person name="Osman S."/>
            <person name="Parker S."/>
            <person name="Perrin D."/>
            <person name="Phunkhang P."/>
            <person name="Piqani B."/>
            <person name="Purcell S."/>
            <person name="Rachupka T."/>
            <person name="Ramasamy U."/>
            <person name="Rameau R."/>
            <person name="Ray V."/>
            <person name="Raymond C."/>
            <person name="Retta R."/>
            <person name="Richardson S."/>
            <person name="Rise C."/>
            <person name="Rodriguez J."/>
            <person name="Rogers J."/>
            <person name="Rogov P."/>
            <person name="Rutman M."/>
            <person name="Schupbach R."/>
            <person name="Seaman C."/>
            <person name="Settipalli S."/>
            <person name="Sharpe T."/>
            <person name="Sheridan J."/>
            <person name="Sherpa N."/>
            <person name="Shi J."/>
            <person name="Smirnov S."/>
            <person name="Smith C."/>
            <person name="Sougnez C."/>
            <person name="Spencer B."/>
            <person name="Stalker J."/>
            <person name="Stange-thomann N."/>
            <person name="Stavropoulos S."/>
            <person name="Stetson K."/>
            <person name="Stone C."/>
            <person name="Stone S."/>
            <person name="Stubbs M."/>
            <person name="Talamas J."/>
            <person name="Tchuinga P."/>
            <person name="Tenzing P."/>
            <person name="Tesfaye S."/>
            <person name="Theodore J."/>
            <person name="Thoulutsang Y."/>
            <person name="Topham K."/>
            <person name="Towey S."/>
            <person name="Tsamla T."/>
            <person name="Tsomo N."/>
            <person name="Vallee D."/>
            <person name="Vassiliev H."/>
            <person name="Venkataraman V."/>
            <person name="Vinson J."/>
            <person name="Vo A."/>
            <person name="Wade C."/>
            <person name="Wang S."/>
            <person name="Wangchuk T."/>
            <person name="Wangdi T."/>
            <person name="Whittaker C."/>
            <person name="Wilkinson J."/>
            <person name="Wu Y."/>
            <person name="Wyman D."/>
            <person name="Yadav S."/>
            <person name="Yang S."/>
            <person name="Yang X."/>
            <person name="Yeager S."/>
            <person name="Yee E."/>
            <person name="Young G."/>
            <person name="Zainoun J."/>
            <person name="Zembeck L."/>
            <person name="Zimmer A."/>
            <person name="Zody M."/>
            <person name="Lander E."/>
        </authorList>
    </citation>
    <scope>NUCLEOTIDE SEQUENCE [LARGE SCALE GENOMIC DNA]</scope>
</reference>
<feature type="domain" description="Tetratricopeptide repeat protein 21A/21B fifth ARM repeats" evidence="7">
    <location>
        <begin position="518"/>
        <end position="635"/>
    </location>
</feature>
<dbReference type="HOGENOM" id="CLU_016714_0_0_1"/>
<evidence type="ECO:0000256" key="2">
    <source>
        <dbReference type="ARBA" id="ARBA00022737"/>
    </source>
</evidence>
<dbReference type="AlphaFoldDB" id="H2Y5V2"/>
<comment type="similarity">
    <text evidence="1">Belongs to the TTC21 family.</text>
</comment>
<dbReference type="GO" id="GO:0030991">
    <property type="term" value="C:intraciliary transport particle A"/>
    <property type="evidence" value="ECO:0007669"/>
    <property type="project" value="TreeGrafter"/>
</dbReference>
<dbReference type="Pfam" id="PF25063">
    <property type="entry name" value="ARM_TT21_C"/>
    <property type="match status" value="1"/>
</dbReference>
<proteinExistence type="inferred from homology"/>
<dbReference type="Proteomes" id="UP000007875">
    <property type="component" value="Unassembled WGS sequence"/>
</dbReference>
<dbReference type="InterPro" id="IPR011990">
    <property type="entry name" value="TPR-like_helical_dom_sf"/>
</dbReference>
<dbReference type="PROSITE" id="PS50005">
    <property type="entry name" value="TPR"/>
    <property type="match status" value="3"/>
</dbReference>
<dbReference type="GO" id="GO:0005929">
    <property type="term" value="C:cilium"/>
    <property type="evidence" value="ECO:0007669"/>
    <property type="project" value="GOC"/>
</dbReference>
<reference evidence="9" key="3">
    <citation type="submission" date="2025-09" db="UniProtKB">
        <authorList>
            <consortium name="Ensembl"/>
        </authorList>
    </citation>
    <scope>IDENTIFICATION</scope>
</reference>
<keyword evidence="2" id="KW-0677">Repeat</keyword>
<evidence type="ECO:0000313" key="10">
    <source>
        <dbReference type="Proteomes" id="UP000007875"/>
    </source>
</evidence>
<dbReference type="GeneTree" id="ENSGT00390000005979"/>
<name>H2Y5V2_CIOSA</name>
<feature type="domain" description="Tetratricopeptide repeat protein 21A/21B C-terminal ARM" evidence="6">
    <location>
        <begin position="663"/>
        <end position="884"/>
    </location>
</feature>
<dbReference type="InterPro" id="IPR056834">
    <property type="entry name" value="ARM_TT21_C"/>
</dbReference>
<dbReference type="InterPro" id="IPR056835">
    <property type="entry name" value="ARM_TT21_5th"/>
</dbReference>
<dbReference type="Pfam" id="PF25068">
    <property type="entry name" value="ARM_TT21_4th"/>
    <property type="match status" value="1"/>
</dbReference>
<reference evidence="9" key="2">
    <citation type="submission" date="2025-08" db="UniProtKB">
        <authorList>
            <consortium name="Ensembl"/>
        </authorList>
    </citation>
    <scope>IDENTIFICATION</scope>
</reference>
<dbReference type="Pfam" id="PF07719">
    <property type="entry name" value="TPR_2"/>
    <property type="match status" value="1"/>
</dbReference>
<dbReference type="GO" id="GO:0035721">
    <property type="term" value="P:intraciliary retrograde transport"/>
    <property type="evidence" value="ECO:0007669"/>
    <property type="project" value="TreeGrafter"/>
</dbReference>
<protein>
    <recommendedName>
        <fullName evidence="11">Tetratricopeptide repeat domain 21B</fullName>
    </recommendedName>
</protein>
<evidence type="ECO:0000259" key="7">
    <source>
        <dbReference type="Pfam" id="PF25064"/>
    </source>
</evidence>
<feature type="domain" description="Tetratricopeptide repeat protein 21A/21B fourth ARM" evidence="8">
    <location>
        <begin position="337"/>
        <end position="474"/>
    </location>
</feature>
<evidence type="ECO:0008006" key="11">
    <source>
        <dbReference type="Google" id="ProtNLM"/>
    </source>
</evidence>
<dbReference type="Ensembl" id="ENSCSAVT00000000707.1">
    <property type="protein sequence ID" value="ENSCSAVP00000000700.1"/>
    <property type="gene ID" value="ENSCSAVG00000000392.1"/>
</dbReference>
<evidence type="ECO:0000259" key="5">
    <source>
        <dbReference type="Pfam" id="PF25060"/>
    </source>
</evidence>
<dbReference type="FunFam" id="1.25.40.10:FF:000377">
    <property type="entry name" value="Tetratricopeptide repeat domain 21B"/>
    <property type="match status" value="1"/>
</dbReference>
<feature type="repeat" description="TPR" evidence="4">
    <location>
        <begin position="517"/>
        <end position="550"/>
    </location>
</feature>